<accession>A0AAF3F4D5</accession>
<proteinExistence type="predicted"/>
<protein>
    <submittedName>
        <fullName evidence="4">C2H2-type domain-containing protein</fullName>
    </submittedName>
</protein>
<dbReference type="InterPro" id="IPR013087">
    <property type="entry name" value="Znf_C2H2_type"/>
</dbReference>
<feature type="domain" description="C2H2-type" evidence="2">
    <location>
        <begin position="948"/>
        <end position="969"/>
    </location>
</feature>
<dbReference type="PROSITE" id="PS00028">
    <property type="entry name" value="ZINC_FINGER_C2H2_1"/>
    <property type="match status" value="1"/>
</dbReference>
<dbReference type="AlphaFoldDB" id="A0AAF3F4D5"/>
<evidence type="ECO:0000256" key="1">
    <source>
        <dbReference type="SAM" id="MobiDB-lite"/>
    </source>
</evidence>
<keyword evidence="3" id="KW-1185">Reference proteome</keyword>
<feature type="region of interest" description="Disordered" evidence="1">
    <location>
        <begin position="587"/>
        <end position="610"/>
    </location>
</feature>
<sequence length="1071" mass="121311">MEIVIGDIYDHLASGKSDERMQGTFLCGFCNLELTNDDDDLVECKKAQAHAAAHRLAFETLLEQKTPFPACPICEEIIISQKSLSNKTGQVLFNDLDVVEHLEKNHFESLIEDFINDFDQPPYLGTTFKRKDSNGIRVKPSLHTSFVNCGVCGWTSANLQLESIAILSQEIAEHLYFHLEDQTFLVGHHEVEENILKKAEIGSLRRSVTFSENIDLSSLPYAEKLAILYPKQLIKLFGPAVVIVIRCLHGLRLNPFLNADMQNGFDERIRLLKSKGGSCSIAQGLQGLFENLSSDLMLPEREKGQRERIYECGREECGHAKIDFGSSARTISHLLAHARHEEARLFHSMANLTPYSCRCGVQAFSPMGIFYHMNNSHFFEDEDIEENSIEAKIIAKADMLVNVFGQSCFRGLQRPRHQVVLMELQSRIVLEKEPGEEKNWPLLPAAIQERWYVGWENFVRDSLTSRKIVNFLCLSPFEDVIYYDGTASILYPDVNPKTTFAKAHQHFLRFYKKSRDGFPTRATQLLLETGFLKRYRLNLRRKRERRLRLAQKSNAFHVPFDVSHLTKAQLGNHLGIRNQKLFEQSNQEVDSESEELSDNEKPGPSQLNSLLIPKHKSKGLDFLINDQWRVKEEVDEDAEYGDFGLYCRICPNTSFVLGEMTIQTHAAAHAVLLLRLSSSSDFHSDGIYSCPICPYEPSACCRASDFDVAGTVRHLMGRHSDIITQIYKDYLQQKYPPQMFTQKFSSLREAEADPSHGRLVFSCKRTESCKMPEFIGSTVASRGFLCRLDTDLQILKHLLFHIRVDKGLELEPQDRELLTRCLMVRMGTLNEKNLAIHLAKIVSKYAGDSQAMAVKFIIAKLRTIATSVFELDAPWVLKLVFPISNLRLHLSQVFPQAPCQKCTVQGRLDHKTRNAVSFIVDPTTAALHAMTHNAKAGIDIKPESRFDCPMCGEILFGDYELISHLLASHPICINTGLLFPFLSTLSLTKTFSSLLSKVFGSQSWQVELAAGFSSQQPKHCSQLIQSPLNLIKAPMLAARKRPAVNPQFEMKPPKIEFNEPRTIAEALSRLG</sequence>
<evidence type="ECO:0000259" key="2">
    <source>
        <dbReference type="PROSITE" id="PS00028"/>
    </source>
</evidence>
<organism evidence="3 4">
    <name type="scientific">Mesorhabditis belari</name>
    <dbReference type="NCBI Taxonomy" id="2138241"/>
    <lineage>
        <taxon>Eukaryota</taxon>
        <taxon>Metazoa</taxon>
        <taxon>Ecdysozoa</taxon>
        <taxon>Nematoda</taxon>
        <taxon>Chromadorea</taxon>
        <taxon>Rhabditida</taxon>
        <taxon>Rhabditina</taxon>
        <taxon>Rhabditomorpha</taxon>
        <taxon>Rhabditoidea</taxon>
        <taxon>Rhabditidae</taxon>
        <taxon>Mesorhabditinae</taxon>
        <taxon>Mesorhabditis</taxon>
    </lineage>
</organism>
<evidence type="ECO:0000313" key="3">
    <source>
        <dbReference type="Proteomes" id="UP000887575"/>
    </source>
</evidence>
<evidence type="ECO:0000313" key="4">
    <source>
        <dbReference type="WBParaSite" id="MBELARI_LOCUS21448"/>
    </source>
</evidence>
<dbReference type="Proteomes" id="UP000887575">
    <property type="component" value="Unassembled WGS sequence"/>
</dbReference>
<reference evidence="4" key="1">
    <citation type="submission" date="2024-02" db="UniProtKB">
        <authorList>
            <consortium name="WormBaseParasite"/>
        </authorList>
    </citation>
    <scope>IDENTIFICATION</scope>
</reference>
<dbReference type="WBParaSite" id="MBELARI_LOCUS21448">
    <property type="protein sequence ID" value="MBELARI_LOCUS21448"/>
    <property type="gene ID" value="MBELARI_LOCUS21448"/>
</dbReference>
<name>A0AAF3F4D5_9BILA</name>